<accession>A0A368S4G0</accession>
<dbReference type="EMBL" id="CM003535">
    <property type="protein sequence ID" value="RCV37325.1"/>
    <property type="molecule type" value="Genomic_DNA"/>
</dbReference>
<protein>
    <submittedName>
        <fullName evidence="1">Uncharacterized protein</fullName>
    </submittedName>
</protein>
<reference evidence="1" key="1">
    <citation type="journal article" date="2012" name="Nat. Biotechnol.">
        <title>Reference genome sequence of the model plant Setaria.</title>
        <authorList>
            <person name="Bennetzen J.L."/>
            <person name="Schmutz J."/>
            <person name="Wang H."/>
            <person name="Percifield R."/>
            <person name="Hawkins J."/>
            <person name="Pontaroli A.C."/>
            <person name="Estep M."/>
            <person name="Feng L."/>
            <person name="Vaughn J.N."/>
            <person name="Grimwood J."/>
            <person name="Jenkins J."/>
            <person name="Barry K."/>
            <person name="Lindquist E."/>
            <person name="Hellsten U."/>
            <person name="Deshpande S."/>
            <person name="Wang X."/>
            <person name="Wu X."/>
            <person name="Mitros T."/>
            <person name="Triplett J."/>
            <person name="Yang X."/>
            <person name="Ye C.Y."/>
            <person name="Mauro-Herrera M."/>
            <person name="Wang L."/>
            <person name="Li P."/>
            <person name="Sharma M."/>
            <person name="Sharma R."/>
            <person name="Ronald P.C."/>
            <person name="Panaud O."/>
            <person name="Kellogg E.A."/>
            <person name="Brutnell T.P."/>
            <person name="Doust A.N."/>
            <person name="Tuskan G.A."/>
            <person name="Rokhsar D."/>
            <person name="Devos K.M."/>
        </authorList>
    </citation>
    <scope>NUCLEOTIDE SEQUENCE [LARGE SCALE GENOMIC DNA]</scope>
    <source>
        <strain evidence="1">Yugu1</strain>
    </source>
</reference>
<dbReference type="InterPro" id="IPR032675">
    <property type="entry name" value="LRR_dom_sf"/>
</dbReference>
<sequence length="525" mass="59528">MRTEVINTDSIFEAAKRILRELKEEAAGIATSSSRPNNAIYFDAWDGLGAAAAEEDPAPPGSRRAPAAAGPEFSHVFHIDCSKWESRRAMQRTIAEKLELPAPVMDMLDAQDEEDDYHGVDGLPCSEEIHLDSFGFPLSGYSRNKVLWSFQGRFRLYPRKKVDRALKSTRTTTDVVISANTQDPHCLSGLLSSEAEEVAHGRNATDSFCDWWADASHHRQARYCFEYMMKLCHMGMVRGLPGTPYWTSPTYGSMIIPHQHGVVPKGMFQQFDKLRVLKLSACWFSFTSPPFLCCHSLRFLWLDHCYDQEWRTEDGEAKDEDIHRCFKRLWVLDAGEEGERAESRWREREGLHNIRKLRVIKSSAIDYRDRRVMFSRNDKMELLDFSGYDGNIESLSVESNCSSLETVIIDGSDALKGISLKGCAKLKSLQLSGLFLQLYSLDLSGTAVKTLDFSAMTAPNLDELFLLDCEKLCAILWQPRSEGRRKRYLSKLRIDTTQKEVTAAADSGSRSPAEFDWHICVRDAS</sequence>
<reference evidence="1" key="2">
    <citation type="submission" date="2015-07" db="EMBL/GenBank/DDBJ databases">
        <authorList>
            <person name="Noorani M."/>
        </authorList>
    </citation>
    <scope>NUCLEOTIDE SEQUENCE</scope>
    <source>
        <strain evidence="1">Yugu1</strain>
    </source>
</reference>
<gene>
    <name evidence="1" type="ORF">SETIT_8G054000v2</name>
</gene>
<organism evidence="1">
    <name type="scientific">Setaria italica</name>
    <name type="common">Foxtail millet</name>
    <name type="synonym">Panicum italicum</name>
    <dbReference type="NCBI Taxonomy" id="4555"/>
    <lineage>
        <taxon>Eukaryota</taxon>
        <taxon>Viridiplantae</taxon>
        <taxon>Streptophyta</taxon>
        <taxon>Embryophyta</taxon>
        <taxon>Tracheophyta</taxon>
        <taxon>Spermatophyta</taxon>
        <taxon>Magnoliopsida</taxon>
        <taxon>Liliopsida</taxon>
        <taxon>Poales</taxon>
        <taxon>Poaceae</taxon>
        <taxon>PACMAD clade</taxon>
        <taxon>Panicoideae</taxon>
        <taxon>Panicodae</taxon>
        <taxon>Paniceae</taxon>
        <taxon>Cenchrinae</taxon>
        <taxon>Setaria</taxon>
    </lineage>
</organism>
<dbReference type="SUPFAM" id="SSF52058">
    <property type="entry name" value="L domain-like"/>
    <property type="match status" value="1"/>
</dbReference>
<evidence type="ECO:0000313" key="1">
    <source>
        <dbReference type="EMBL" id="RCV37325.1"/>
    </source>
</evidence>
<name>A0A368S4G0_SETIT</name>
<dbReference type="Gene3D" id="3.80.10.10">
    <property type="entry name" value="Ribonuclease Inhibitor"/>
    <property type="match status" value="1"/>
</dbReference>
<dbReference type="AlphaFoldDB" id="A0A368S4G0"/>
<dbReference type="OrthoDB" id="687306at2759"/>
<proteinExistence type="predicted"/>